<keyword evidence="2" id="KW-1185">Reference proteome</keyword>
<dbReference type="AlphaFoldDB" id="A0A6J5BW34"/>
<dbReference type="Proteomes" id="UP000494255">
    <property type="component" value="Unassembled WGS sequence"/>
</dbReference>
<accession>A0A6J5BW34</accession>
<organism evidence="1 2">
    <name type="scientific">Paraburkholderia sediminicola</name>
    <dbReference type="NCBI Taxonomy" id="458836"/>
    <lineage>
        <taxon>Bacteria</taxon>
        <taxon>Pseudomonadati</taxon>
        <taxon>Pseudomonadota</taxon>
        <taxon>Betaproteobacteria</taxon>
        <taxon>Burkholderiales</taxon>
        <taxon>Burkholderiaceae</taxon>
        <taxon>Paraburkholderia</taxon>
    </lineage>
</organism>
<protein>
    <submittedName>
        <fullName evidence="1">Uncharacterized protein</fullName>
    </submittedName>
</protein>
<evidence type="ECO:0000313" key="1">
    <source>
        <dbReference type="EMBL" id="CAB3718481.1"/>
    </source>
</evidence>
<evidence type="ECO:0000313" key="2">
    <source>
        <dbReference type="Proteomes" id="UP000494255"/>
    </source>
</evidence>
<sequence>MGTHEMEHADDHRAVKGAVAAHNFSVPVKTGLSEERIVTLCEGQSVTTILQIISVERGCAIEELVLVREGEDEQLIEAMLVDADYPHQRRHHVHHVGQVAVTIYYQAGEHRGEFKRREPLEKLLAWAIEVFNIDPSMATEFELARHGQKEELPLTEHVGHLAGRQHELALDLVRGDIANGSCL</sequence>
<reference evidence="1 2" key="1">
    <citation type="submission" date="2020-04" db="EMBL/GenBank/DDBJ databases">
        <authorList>
            <person name="De Canck E."/>
        </authorList>
    </citation>
    <scope>NUCLEOTIDE SEQUENCE [LARGE SCALE GENOMIC DNA]</scope>
    <source>
        <strain evidence="1 2">LMG 24238</strain>
    </source>
</reference>
<name>A0A6J5BW34_9BURK</name>
<dbReference type="EMBL" id="CADIKC010000007">
    <property type="protein sequence ID" value="CAB3718481.1"/>
    <property type="molecule type" value="Genomic_DNA"/>
</dbReference>
<proteinExistence type="predicted"/>
<gene>
    <name evidence="1" type="ORF">LMG24238_04670</name>
</gene>